<feature type="transmembrane region" description="Helical" evidence="8">
    <location>
        <begin position="617"/>
        <end position="638"/>
    </location>
</feature>
<gene>
    <name evidence="9" type="ORF">TSAR_000217</name>
</gene>
<feature type="transmembrane region" description="Helical" evidence="8">
    <location>
        <begin position="517"/>
        <end position="536"/>
    </location>
</feature>
<dbReference type="AlphaFoldDB" id="A0A232F5B5"/>
<dbReference type="GO" id="GO:0043025">
    <property type="term" value="C:neuronal cell body"/>
    <property type="evidence" value="ECO:0007669"/>
    <property type="project" value="TreeGrafter"/>
</dbReference>
<dbReference type="GO" id="GO:0007635">
    <property type="term" value="P:chemosensory behavior"/>
    <property type="evidence" value="ECO:0007669"/>
    <property type="project" value="TreeGrafter"/>
</dbReference>
<dbReference type="GO" id="GO:0008049">
    <property type="term" value="P:male courtship behavior"/>
    <property type="evidence" value="ECO:0007669"/>
    <property type="project" value="TreeGrafter"/>
</dbReference>
<feature type="transmembrane region" description="Helical" evidence="8">
    <location>
        <begin position="192"/>
        <end position="211"/>
    </location>
</feature>
<dbReference type="PANTHER" id="PTHR21143:SF134">
    <property type="entry name" value="GUSTATORY RECEPTOR"/>
    <property type="match status" value="1"/>
</dbReference>
<feature type="transmembrane region" description="Helical" evidence="8">
    <location>
        <begin position="169"/>
        <end position="186"/>
    </location>
</feature>
<evidence type="ECO:0008006" key="11">
    <source>
        <dbReference type="Google" id="ProtNLM"/>
    </source>
</evidence>
<evidence type="ECO:0000256" key="7">
    <source>
        <dbReference type="ARBA" id="ARBA00023224"/>
    </source>
</evidence>
<feature type="transmembrane region" description="Helical" evidence="8">
    <location>
        <begin position="111"/>
        <end position="131"/>
    </location>
</feature>
<evidence type="ECO:0000313" key="10">
    <source>
        <dbReference type="Proteomes" id="UP000215335"/>
    </source>
</evidence>
<sequence length="736" mass="84713">MLINLTQSVNAVVLKIDVSHQSFQYKLSEKKMIILKRIFYFFKICGLATMKFDSNMSVKEGLQGSWFVNSYKGTVYNAILIILLSIATYYVTAFVYDLNISSGEVGKLFDIVSYVFTTITTIVILAVFCLCQKDAVLIANNLRRTHMLIANINSQLSNEKINILSTAKIICIVNLVMLIFVFITTLRQEFGIIMYYTTVYPCLFVINFTFLQYSLILQSLKQQFTILNRNFHYVLRQCVMQKNLGESGSSFQTHKVRAQSLSKLCELYALLCDLSTDLSKFYYPIMLFCVLYTFMMSTTWIYYTVEPVIVGKTKLTTFKYIHSLTFLIHHISMLIILSKSVKAVVLENKRTGEITNRGLANMQNQQMINEVPSPRCSNMLSIKHMFYFFKLSGVATMKFNTNLTETGRVRGSWFSGSRKGIAHNIVLICLIFVFNCFGVRTVYYWSHIQFERVIDVVLYAYTTVIAILILIVYCFRQKQAIAIANKLQILREFTMSINGQLNHEEQLVVSSLKRISVAHLVIWFALIMSTSTEMYMLVYSIATYPCILIINCTIVQYSVVLRYLRQLYVILNANFLNCSKQFSANTSSVRTNSLSDLRELYMSLCNLSADVSEFYHLLMLLCLSYLFVTLLLWCYYIVAPIFVKATVLPILYGYVRSLIIVIHHVLMLVILTQSVSALTRENKKTGEIINKGISNLGNQRVLNELNMFSNYLLHKDMKFTVYGLFELNESILMTDR</sequence>
<proteinExistence type="predicted"/>
<dbReference type="GO" id="GO:0030424">
    <property type="term" value="C:axon"/>
    <property type="evidence" value="ECO:0007669"/>
    <property type="project" value="TreeGrafter"/>
</dbReference>
<reference evidence="9 10" key="1">
    <citation type="journal article" date="2017" name="Curr. Biol.">
        <title>The Evolution of Venom by Co-option of Single-Copy Genes.</title>
        <authorList>
            <person name="Martinson E.O."/>
            <person name="Mrinalini"/>
            <person name="Kelkar Y.D."/>
            <person name="Chang C.H."/>
            <person name="Werren J.H."/>
        </authorList>
    </citation>
    <scope>NUCLEOTIDE SEQUENCE [LARGE SCALE GENOMIC DNA]</scope>
    <source>
        <strain evidence="9 10">Alberta</strain>
        <tissue evidence="9">Whole body</tissue>
    </source>
</reference>
<dbReference type="GO" id="GO:0050909">
    <property type="term" value="P:sensory perception of taste"/>
    <property type="evidence" value="ECO:0007669"/>
    <property type="project" value="InterPro"/>
</dbReference>
<keyword evidence="6" id="KW-0675">Receptor</keyword>
<feature type="transmembrane region" description="Helical" evidence="8">
    <location>
        <begin position="281"/>
        <end position="303"/>
    </location>
</feature>
<keyword evidence="4 8" id="KW-1133">Transmembrane helix</keyword>
<dbReference type="GO" id="GO:0005886">
    <property type="term" value="C:plasma membrane"/>
    <property type="evidence" value="ECO:0007669"/>
    <property type="project" value="UniProtKB-SubCell"/>
</dbReference>
<dbReference type="GO" id="GO:0030425">
    <property type="term" value="C:dendrite"/>
    <property type="evidence" value="ECO:0007669"/>
    <property type="project" value="TreeGrafter"/>
</dbReference>
<dbReference type="InterPro" id="IPR013604">
    <property type="entry name" value="7TM_chemorcpt"/>
</dbReference>
<feature type="transmembrane region" description="Helical" evidence="8">
    <location>
        <begin position="457"/>
        <end position="475"/>
    </location>
</feature>
<feature type="transmembrane region" description="Helical" evidence="8">
    <location>
        <begin position="425"/>
        <end position="445"/>
    </location>
</feature>
<evidence type="ECO:0000313" key="9">
    <source>
        <dbReference type="EMBL" id="OXU25527.1"/>
    </source>
</evidence>
<feature type="transmembrane region" description="Helical" evidence="8">
    <location>
        <begin position="323"/>
        <end position="341"/>
    </location>
</feature>
<protein>
    <recommendedName>
        <fullName evidence="11">Gustatory receptor</fullName>
    </recommendedName>
</protein>
<feature type="transmembrane region" description="Helical" evidence="8">
    <location>
        <begin position="542"/>
        <end position="564"/>
    </location>
</feature>
<dbReference type="STRING" id="543379.A0A232F5B5"/>
<evidence type="ECO:0000256" key="4">
    <source>
        <dbReference type="ARBA" id="ARBA00022989"/>
    </source>
</evidence>
<accession>A0A232F5B5</accession>
<keyword evidence="5 8" id="KW-0472">Membrane</keyword>
<dbReference type="EMBL" id="NNAY01001003">
    <property type="protein sequence ID" value="OXU25527.1"/>
    <property type="molecule type" value="Genomic_DNA"/>
</dbReference>
<dbReference type="Proteomes" id="UP000215335">
    <property type="component" value="Unassembled WGS sequence"/>
</dbReference>
<evidence type="ECO:0000256" key="5">
    <source>
        <dbReference type="ARBA" id="ARBA00023136"/>
    </source>
</evidence>
<feature type="transmembrane region" description="Helical" evidence="8">
    <location>
        <begin position="73"/>
        <end position="91"/>
    </location>
</feature>
<name>A0A232F5B5_9HYME</name>
<evidence type="ECO:0000256" key="2">
    <source>
        <dbReference type="ARBA" id="ARBA00022475"/>
    </source>
</evidence>
<keyword evidence="7" id="KW-0807">Transducer</keyword>
<keyword evidence="3 8" id="KW-0812">Transmembrane</keyword>
<dbReference type="GO" id="GO:0007165">
    <property type="term" value="P:signal transduction"/>
    <property type="evidence" value="ECO:0007669"/>
    <property type="project" value="UniProtKB-KW"/>
</dbReference>
<feature type="transmembrane region" description="Helical" evidence="8">
    <location>
        <begin position="650"/>
        <end position="671"/>
    </location>
</feature>
<evidence type="ECO:0000256" key="1">
    <source>
        <dbReference type="ARBA" id="ARBA00004651"/>
    </source>
</evidence>
<comment type="subcellular location">
    <subcellularLocation>
        <location evidence="1">Cell membrane</location>
        <topology evidence="1">Multi-pass membrane protein</topology>
    </subcellularLocation>
</comment>
<keyword evidence="2" id="KW-1003">Cell membrane</keyword>
<evidence type="ECO:0000256" key="6">
    <source>
        <dbReference type="ARBA" id="ARBA00023170"/>
    </source>
</evidence>
<comment type="caution">
    <text evidence="9">The sequence shown here is derived from an EMBL/GenBank/DDBJ whole genome shotgun (WGS) entry which is preliminary data.</text>
</comment>
<keyword evidence="10" id="KW-1185">Reference proteome</keyword>
<dbReference type="OrthoDB" id="6366728at2759"/>
<dbReference type="Pfam" id="PF08395">
    <property type="entry name" value="7tm_7"/>
    <property type="match status" value="2"/>
</dbReference>
<organism evidence="9 10">
    <name type="scientific">Trichomalopsis sarcophagae</name>
    <dbReference type="NCBI Taxonomy" id="543379"/>
    <lineage>
        <taxon>Eukaryota</taxon>
        <taxon>Metazoa</taxon>
        <taxon>Ecdysozoa</taxon>
        <taxon>Arthropoda</taxon>
        <taxon>Hexapoda</taxon>
        <taxon>Insecta</taxon>
        <taxon>Pterygota</taxon>
        <taxon>Neoptera</taxon>
        <taxon>Endopterygota</taxon>
        <taxon>Hymenoptera</taxon>
        <taxon>Apocrita</taxon>
        <taxon>Proctotrupomorpha</taxon>
        <taxon>Chalcidoidea</taxon>
        <taxon>Pteromalidae</taxon>
        <taxon>Pteromalinae</taxon>
        <taxon>Trichomalopsis</taxon>
    </lineage>
</organism>
<evidence type="ECO:0000256" key="8">
    <source>
        <dbReference type="SAM" id="Phobius"/>
    </source>
</evidence>
<evidence type="ECO:0000256" key="3">
    <source>
        <dbReference type="ARBA" id="ARBA00022692"/>
    </source>
</evidence>
<dbReference type="PANTHER" id="PTHR21143">
    <property type="entry name" value="INVERTEBRATE GUSTATORY RECEPTOR"/>
    <property type="match status" value="1"/>
</dbReference>